<sequence length="162" mass="17610">MTIEPPPSVVDVEFDCVPLRSIKRLDIPLDASDVQRRRAARMQAAIGSYGVERTYFLQNARCVFRFANSDVEGVCRFEFEGVARTDAGDRKCEEVNLDVTLVSETCGGVPVAVQQWLIERVRHAVAIEFDRFLAAGQPAAPSPDASEKTPATALGGLGGLDV</sequence>
<dbReference type="AlphaFoldDB" id="A0A517TU70"/>
<reference evidence="2 3" key="1">
    <citation type="submission" date="2019-02" db="EMBL/GenBank/DDBJ databases">
        <title>Deep-cultivation of Planctomycetes and their phenomic and genomic characterization uncovers novel biology.</title>
        <authorList>
            <person name="Wiegand S."/>
            <person name="Jogler M."/>
            <person name="Boedeker C."/>
            <person name="Pinto D."/>
            <person name="Vollmers J."/>
            <person name="Rivas-Marin E."/>
            <person name="Kohn T."/>
            <person name="Peeters S.H."/>
            <person name="Heuer A."/>
            <person name="Rast P."/>
            <person name="Oberbeckmann S."/>
            <person name="Bunk B."/>
            <person name="Jeske O."/>
            <person name="Meyerdierks A."/>
            <person name="Storesund J.E."/>
            <person name="Kallscheuer N."/>
            <person name="Luecker S."/>
            <person name="Lage O.M."/>
            <person name="Pohl T."/>
            <person name="Merkel B.J."/>
            <person name="Hornburger P."/>
            <person name="Mueller R.-W."/>
            <person name="Bruemmer F."/>
            <person name="Labrenz M."/>
            <person name="Spormann A.M."/>
            <person name="Op den Camp H."/>
            <person name="Overmann J."/>
            <person name="Amann R."/>
            <person name="Jetten M.S.M."/>
            <person name="Mascher T."/>
            <person name="Medema M.H."/>
            <person name="Devos D.P."/>
            <person name="Kaster A.-K."/>
            <person name="Ovreas L."/>
            <person name="Rohde M."/>
            <person name="Galperin M.Y."/>
            <person name="Jogler C."/>
        </authorList>
    </citation>
    <scope>NUCLEOTIDE SEQUENCE [LARGE SCALE GENOMIC DNA]</scope>
    <source>
        <strain evidence="2 3">I41</strain>
    </source>
</reference>
<organism evidence="2 3">
    <name type="scientific">Lacipirellula limnantheis</name>
    <dbReference type="NCBI Taxonomy" id="2528024"/>
    <lineage>
        <taxon>Bacteria</taxon>
        <taxon>Pseudomonadati</taxon>
        <taxon>Planctomycetota</taxon>
        <taxon>Planctomycetia</taxon>
        <taxon>Pirellulales</taxon>
        <taxon>Lacipirellulaceae</taxon>
        <taxon>Lacipirellula</taxon>
    </lineage>
</organism>
<gene>
    <name evidence="2" type="ORF">I41_10740</name>
</gene>
<name>A0A517TU70_9BACT</name>
<feature type="region of interest" description="Disordered" evidence="1">
    <location>
        <begin position="138"/>
        <end position="162"/>
    </location>
</feature>
<proteinExistence type="predicted"/>
<keyword evidence="3" id="KW-1185">Reference proteome</keyword>
<protein>
    <submittedName>
        <fullName evidence="2">Uncharacterized protein</fullName>
    </submittedName>
</protein>
<evidence type="ECO:0000256" key="1">
    <source>
        <dbReference type="SAM" id="MobiDB-lite"/>
    </source>
</evidence>
<dbReference type="KEGG" id="llh:I41_10740"/>
<evidence type="ECO:0000313" key="2">
    <source>
        <dbReference type="EMBL" id="QDT71912.1"/>
    </source>
</evidence>
<accession>A0A517TU70</accession>
<evidence type="ECO:0000313" key="3">
    <source>
        <dbReference type="Proteomes" id="UP000317909"/>
    </source>
</evidence>
<dbReference type="EMBL" id="CP036339">
    <property type="protein sequence ID" value="QDT71912.1"/>
    <property type="molecule type" value="Genomic_DNA"/>
</dbReference>
<dbReference type="Proteomes" id="UP000317909">
    <property type="component" value="Chromosome"/>
</dbReference>